<organism evidence="17 18">
    <name type="scientific">Cuscuta campestris</name>
    <dbReference type="NCBI Taxonomy" id="132261"/>
    <lineage>
        <taxon>Eukaryota</taxon>
        <taxon>Viridiplantae</taxon>
        <taxon>Streptophyta</taxon>
        <taxon>Embryophyta</taxon>
        <taxon>Tracheophyta</taxon>
        <taxon>Spermatophyta</taxon>
        <taxon>Magnoliopsida</taxon>
        <taxon>eudicotyledons</taxon>
        <taxon>Gunneridae</taxon>
        <taxon>Pentapetalae</taxon>
        <taxon>asterids</taxon>
        <taxon>lamiids</taxon>
        <taxon>Solanales</taxon>
        <taxon>Convolvulaceae</taxon>
        <taxon>Cuscuteae</taxon>
        <taxon>Cuscuta</taxon>
        <taxon>Cuscuta subgen. Grammica</taxon>
        <taxon>Cuscuta sect. Cleistogrammica</taxon>
    </lineage>
</organism>
<keyword evidence="9" id="KW-0442">Lipid degradation</keyword>
<dbReference type="Pfam" id="PF00168">
    <property type="entry name" value="C2"/>
    <property type="match status" value="1"/>
</dbReference>
<comment type="cofactor">
    <cofactor evidence="2">
        <name>Ca(2+)</name>
        <dbReference type="ChEBI" id="CHEBI:29108"/>
    </cofactor>
</comment>
<feature type="domain" description="C2" evidence="15">
    <location>
        <begin position="271"/>
        <end position="413"/>
    </location>
</feature>
<sequence length="1103" mass="123298">MENYNSQSPYPYGNNNNNSPYGYNQPYPPHPSPNQSYPPHPPPNQPYPPHPPPNQPYPPPHSSGTYTPPFTYPPPYPQYPHPYTTSPSGHLNYSPSAPSTSGYHQPSPVEYGYSPPPPHPYPYSGYMPHAPPSISSSQPTLQHHGSFDYSSSHHHQSIPTRPLESHSSRINISTLSNSSSNVTHLDPPIHPSGYPPVEDMIANMQLSEAPQAGPFGPCSQPLYHSGTIYGHPNSSFSSWESSSTQAESTPHHHLSYSNSFLETGSNNQSLQLVPVTPSKGSLKVLLLHGNLDIFVHEAKNLPNMDMFHKTIGDMFNKFPGNMSSKIEGHMSDKITSDPYVTITVAGATVGRTYVISNSENPVWKQHFNVPVAHHAAEVHFVVKDSDIVGFQLIGAVVIPVEQIYGGGKVEGSFPILASNGKPAKAGAVLSLSIQYTPMERLSIYHCGVGAGPEYNGVPGTYFPLRKGGNVTLYQDAHVPDGFLPNLGLDYGMQYVHGKCWRDIFSAIRSARRLVYITGWSVWHKVRLVRDDRSLEGYTLGELLKSKSQEGVRVLLLVWDDPTSRNILGYKTDGVMATHDEETRHYFKHSSVQVLLCPRVAGKRHSWLKQREVGVIYTHHQKTVIVDAEAGNNKRRIIAFVGGLDLCDGRYDSPEHPIFRSLQTLHSDDYHNPTFAGNVAGCPREPWHDLHCKIDGPAAYDILTNFQERWLKASKPHGIKKLKISYDDALLRIERMPEILGIFDIPCVSGDDPEGWHVQIFRSIDSNSVKDFPKEPKEATMKNLVCGKNVLIDMSIHTAYVKAIRSAQHFIYIENQYFIGSSYNWSQHRDLGADNLIPMEIALKIADKIRAHQKFAVYIVIPMWPEGNPTGAATQRILFWQNKTMQMMYETIYKALVEVGLEETFSPQDYLNFFCLGNREAPDASDVPPNTENPAAANNPQALSRKNRRFMIYVHSKGMIVDDEYVILGSANINQRSLEGTRDTEIAMGAYQPHHTWARKLSSPHGQIYGYRMSLWAEHLGVVEDCFTQPESVECVRRVRSMGEANWKQFAAEEVTDMRAHLLKYPVEVDRKGRVKPLPGCPTFPDVGGNIVGSFLAIQENLTI</sequence>
<dbReference type="FunFam" id="3.30.870.10:FF:000027">
    <property type="entry name" value="Phospholipase D"/>
    <property type="match status" value="1"/>
</dbReference>
<dbReference type="OrthoDB" id="14911at2759"/>
<keyword evidence="5" id="KW-0479">Metal-binding</keyword>
<keyword evidence="10" id="KW-0443">Lipid metabolism</keyword>
<evidence type="ECO:0000313" key="18">
    <source>
        <dbReference type="Proteomes" id="UP000595140"/>
    </source>
</evidence>
<feature type="domain" description="PLD phosphodiesterase" evidence="16">
    <location>
        <begin position="614"/>
        <end position="649"/>
    </location>
</feature>
<evidence type="ECO:0000259" key="15">
    <source>
        <dbReference type="PROSITE" id="PS50004"/>
    </source>
</evidence>
<evidence type="ECO:0000256" key="7">
    <source>
        <dbReference type="ARBA" id="ARBA00022801"/>
    </source>
</evidence>
<evidence type="ECO:0000256" key="2">
    <source>
        <dbReference type="ARBA" id="ARBA00001913"/>
    </source>
</evidence>
<evidence type="ECO:0000256" key="9">
    <source>
        <dbReference type="ARBA" id="ARBA00022963"/>
    </source>
</evidence>
<comment type="similarity">
    <text evidence="3">Belongs to the phospholipase D family. C2-PLD subfamily.</text>
</comment>
<dbReference type="Pfam" id="PF00614">
    <property type="entry name" value="PLDc"/>
    <property type="match status" value="2"/>
</dbReference>
<dbReference type="AlphaFoldDB" id="A0A484M7D1"/>
<evidence type="ECO:0000256" key="8">
    <source>
        <dbReference type="ARBA" id="ARBA00022837"/>
    </source>
</evidence>
<evidence type="ECO:0000259" key="16">
    <source>
        <dbReference type="PROSITE" id="PS50035"/>
    </source>
</evidence>
<dbReference type="FunFam" id="3.30.870.10:FF:000025">
    <property type="entry name" value="Phospholipase D delta"/>
    <property type="match status" value="1"/>
</dbReference>
<evidence type="ECO:0000256" key="12">
    <source>
        <dbReference type="ARBA" id="ARBA00042228"/>
    </source>
</evidence>
<dbReference type="PROSITE" id="PS50035">
    <property type="entry name" value="PLD"/>
    <property type="match status" value="2"/>
</dbReference>
<dbReference type="PANTHER" id="PTHR18896">
    <property type="entry name" value="PHOSPHOLIPASE D"/>
    <property type="match status" value="1"/>
</dbReference>
<keyword evidence="7" id="KW-0378">Hydrolase</keyword>
<feature type="compositionally biased region" description="Polar residues" evidence="14">
    <location>
        <begin position="133"/>
        <end position="143"/>
    </location>
</feature>
<dbReference type="EC" id="3.1.4.4" evidence="4"/>
<evidence type="ECO:0000313" key="17">
    <source>
        <dbReference type="EMBL" id="VFQ84517.1"/>
    </source>
</evidence>
<dbReference type="InterPro" id="IPR000008">
    <property type="entry name" value="C2_dom"/>
</dbReference>
<dbReference type="SUPFAM" id="SSF56024">
    <property type="entry name" value="Phospholipase D/nuclease"/>
    <property type="match status" value="2"/>
</dbReference>
<dbReference type="PROSITE" id="PS50004">
    <property type="entry name" value="C2"/>
    <property type="match status" value="1"/>
</dbReference>
<dbReference type="Gene3D" id="3.30.870.10">
    <property type="entry name" value="Endonuclease Chain A"/>
    <property type="match status" value="2"/>
</dbReference>
<dbReference type="GO" id="GO:0009395">
    <property type="term" value="P:phospholipid catabolic process"/>
    <property type="evidence" value="ECO:0007669"/>
    <property type="project" value="TreeGrafter"/>
</dbReference>
<proteinExistence type="inferred from homology"/>
<feature type="compositionally biased region" description="Pro residues" evidence="14">
    <location>
        <begin position="70"/>
        <end position="80"/>
    </location>
</feature>
<dbReference type="GO" id="GO:0004630">
    <property type="term" value="F:phospholipase D activity"/>
    <property type="evidence" value="ECO:0007669"/>
    <property type="project" value="UniProtKB-EC"/>
</dbReference>
<protein>
    <recommendedName>
        <fullName evidence="11">Phospholipase D alpha 1</fullName>
        <ecNumber evidence="4">3.1.4.4</ecNumber>
    </recommendedName>
    <alternativeName>
        <fullName evidence="12">Choline phosphatase 1</fullName>
    </alternativeName>
    <alternativeName>
        <fullName evidence="13">Phosphatidylcholine-hydrolyzing phospholipase D 1</fullName>
    </alternativeName>
</protein>
<name>A0A484M7D1_9ASTE</name>
<evidence type="ECO:0000256" key="5">
    <source>
        <dbReference type="ARBA" id="ARBA00022723"/>
    </source>
</evidence>
<feature type="compositionally biased region" description="Low complexity" evidence="14">
    <location>
        <begin position="1"/>
        <end position="25"/>
    </location>
</feature>
<feature type="domain" description="PLD phosphodiesterase" evidence="16">
    <location>
        <begin position="949"/>
        <end position="976"/>
    </location>
</feature>
<evidence type="ECO:0000256" key="3">
    <source>
        <dbReference type="ARBA" id="ARBA00010683"/>
    </source>
</evidence>
<dbReference type="SMART" id="SM00155">
    <property type="entry name" value="PLDc"/>
    <property type="match status" value="2"/>
</dbReference>
<dbReference type="GO" id="GO:0005886">
    <property type="term" value="C:plasma membrane"/>
    <property type="evidence" value="ECO:0007669"/>
    <property type="project" value="TreeGrafter"/>
</dbReference>
<accession>A0A484M7D1</accession>
<keyword evidence="18" id="KW-1185">Reference proteome</keyword>
<evidence type="ECO:0000256" key="10">
    <source>
        <dbReference type="ARBA" id="ARBA00023098"/>
    </source>
</evidence>
<dbReference type="Proteomes" id="UP000595140">
    <property type="component" value="Unassembled WGS sequence"/>
</dbReference>
<keyword evidence="6" id="KW-0677">Repeat</keyword>
<dbReference type="Pfam" id="PF12357">
    <property type="entry name" value="PLD_C"/>
    <property type="match status" value="1"/>
</dbReference>
<feature type="compositionally biased region" description="Polar residues" evidence="14">
    <location>
        <begin position="88"/>
        <end position="104"/>
    </location>
</feature>
<dbReference type="GO" id="GO:0046872">
    <property type="term" value="F:metal ion binding"/>
    <property type="evidence" value="ECO:0007669"/>
    <property type="project" value="UniProtKB-KW"/>
</dbReference>
<evidence type="ECO:0000256" key="14">
    <source>
        <dbReference type="SAM" id="MobiDB-lite"/>
    </source>
</evidence>
<dbReference type="InterPro" id="IPR001736">
    <property type="entry name" value="PLipase_D/transphosphatidylase"/>
</dbReference>
<gene>
    <name evidence="17" type="ORF">CCAM_LOCUS26293</name>
</gene>
<evidence type="ECO:0000256" key="4">
    <source>
        <dbReference type="ARBA" id="ARBA00012027"/>
    </source>
</evidence>
<dbReference type="InterPro" id="IPR024632">
    <property type="entry name" value="PLipase_D_C"/>
</dbReference>
<dbReference type="SMART" id="SM00239">
    <property type="entry name" value="C2"/>
    <property type="match status" value="1"/>
</dbReference>
<evidence type="ECO:0000256" key="11">
    <source>
        <dbReference type="ARBA" id="ARBA00041119"/>
    </source>
</evidence>
<dbReference type="SUPFAM" id="SSF49562">
    <property type="entry name" value="C2 domain (Calcium/lipid-binding domain, CaLB)"/>
    <property type="match status" value="1"/>
</dbReference>
<feature type="region of interest" description="Disordered" evidence="14">
    <location>
        <begin position="1"/>
        <end position="167"/>
    </location>
</feature>
<dbReference type="InterPro" id="IPR035892">
    <property type="entry name" value="C2_domain_sf"/>
</dbReference>
<reference evidence="17 18" key="1">
    <citation type="submission" date="2018-04" db="EMBL/GenBank/DDBJ databases">
        <authorList>
            <person name="Vogel A."/>
        </authorList>
    </citation>
    <scope>NUCLEOTIDE SEQUENCE [LARGE SCALE GENOMIC DNA]</scope>
</reference>
<keyword evidence="8" id="KW-0106">Calcium</keyword>
<evidence type="ECO:0000256" key="6">
    <source>
        <dbReference type="ARBA" id="ARBA00022737"/>
    </source>
</evidence>
<dbReference type="EMBL" id="OOIL02002764">
    <property type="protein sequence ID" value="VFQ84517.1"/>
    <property type="molecule type" value="Genomic_DNA"/>
</dbReference>
<dbReference type="InterPro" id="IPR015679">
    <property type="entry name" value="PLipase_D_fam"/>
</dbReference>
<dbReference type="Gene3D" id="2.60.40.150">
    <property type="entry name" value="C2 domain"/>
    <property type="match status" value="1"/>
</dbReference>
<dbReference type="CDD" id="cd04015">
    <property type="entry name" value="C2_plant_PLD"/>
    <property type="match status" value="1"/>
</dbReference>
<comment type="catalytic activity">
    <reaction evidence="1">
        <text>a 1,2-diacyl-sn-glycero-3-phosphocholine + H2O = a 1,2-diacyl-sn-glycero-3-phosphate + choline + H(+)</text>
        <dbReference type="Rhea" id="RHEA:14445"/>
        <dbReference type="ChEBI" id="CHEBI:15354"/>
        <dbReference type="ChEBI" id="CHEBI:15377"/>
        <dbReference type="ChEBI" id="CHEBI:15378"/>
        <dbReference type="ChEBI" id="CHEBI:57643"/>
        <dbReference type="ChEBI" id="CHEBI:58608"/>
        <dbReference type="EC" id="3.1.4.4"/>
    </reaction>
</comment>
<evidence type="ECO:0000256" key="13">
    <source>
        <dbReference type="ARBA" id="ARBA00042781"/>
    </source>
</evidence>
<evidence type="ECO:0000256" key="1">
    <source>
        <dbReference type="ARBA" id="ARBA00000798"/>
    </source>
</evidence>
<dbReference type="PANTHER" id="PTHR18896:SF65">
    <property type="entry name" value="PHOSPHOLIPASE D BETA 1"/>
    <property type="match status" value="1"/>
</dbReference>
<feature type="compositionally biased region" description="Pro residues" evidence="14">
    <location>
        <begin position="26"/>
        <end position="61"/>
    </location>
</feature>